<proteinExistence type="inferred from homology"/>
<dbReference type="PANTHER" id="PTHR30100:SF1">
    <property type="entry name" value="PHOSPHATE ACYLTRANSFERASE"/>
    <property type="match status" value="1"/>
</dbReference>
<keyword evidence="6 10" id="KW-0594">Phospholipid biosynthesis</keyword>
<organism evidence="11 12">
    <name type="scientific">Alkalicaulis satelles</name>
    <dbReference type="NCBI Taxonomy" id="2609175"/>
    <lineage>
        <taxon>Bacteria</taxon>
        <taxon>Pseudomonadati</taxon>
        <taxon>Pseudomonadota</taxon>
        <taxon>Alphaproteobacteria</taxon>
        <taxon>Maricaulales</taxon>
        <taxon>Maricaulaceae</taxon>
        <taxon>Alkalicaulis</taxon>
    </lineage>
</organism>
<protein>
    <recommendedName>
        <fullName evidence="8 10">Phosphate acyltransferase</fullName>
        <ecNumber evidence="8 10">2.3.1.274</ecNumber>
    </recommendedName>
    <alternativeName>
        <fullName evidence="10">Acyl-ACP phosphotransacylase</fullName>
    </alternativeName>
    <alternativeName>
        <fullName evidence="10">Acyl-[acyl-carrier-protein]--phosphate acyltransferase</fullName>
    </alternativeName>
    <alternativeName>
        <fullName evidence="10">Phosphate-acyl-ACP acyltransferase</fullName>
    </alternativeName>
</protein>
<dbReference type="PANTHER" id="PTHR30100">
    <property type="entry name" value="FATTY ACID/PHOSPHOLIPID SYNTHESIS PROTEIN PLSX"/>
    <property type="match status" value="1"/>
</dbReference>
<reference evidence="11 12" key="1">
    <citation type="submission" date="2019-09" db="EMBL/GenBank/DDBJ databases">
        <authorList>
            <person name="Kevbrin V."/>
            <person name="Grouzdev D.S."/>
        </authorList>
    </citation>
    <scope>NUCLEOTIDE SEQUENCE [LARGE SCALE GENOMIC DNA]</scope>
    <source>
        <strain evidence="11 12">G-192</strain>
    </source>
</reference>
<evidence type="ECO:0000256" key="1">
    <source>
        <dbReference type="ARBA" id="ARBA00001232"/>
    </source>
</evidence>
<dbReference type="AlphaFoldDB" id="A0A5M6ZNA7"/>
<dbReference type="Pfam" id="PF02504">
    <property type="entry name" value="FA_synthesis"/>
    <property type="match status" value="1"/>
</dbReference>
<dbReference type="RefSeq" id="WP_150021759.1">
    <property type="nucleotide sequence ID" value="NZ_VWOJ01000001.1"/>
</dbReference>
<evidence type="ECO:0000256" key="9">
    <source>
        <dbReference type="ARBA" id="ARBA00046608"/>
    </source>
</evidence>
<dbReference type="Gene3D" id="3.40.718.10">
    <property type="entry name" value="Isopropylmalate Dehydrogenase"/>
    <property type="match status" value="1"/>
</dbReference>
<evidence type="ECO:0000256" key="2">
    <source>
        <dbReference type="ARBA" id="ARBA00022490"/>
    </source>
</evidence>
<keyword evidence="11" id="KW-0012">Acyltransferase</keyword>
<evidence type="ECO:0000313" key="11">
    <source>
        <dbReference type="EMBL" id="KAA5804728.1"/>
    </source>
</evidence>
<evidence type="ECO:0000313" key="12">
    <source>
        <dbReference type="Proteomes" id="UP000325122"/>
    </source>
</evidence>
<keyword evidence="2 10" id="KW-0963">Cytoplasm</keyword>
<comment type="subcellular location">
    <subcellularLocation>
        <location evidence="10">Cytoplasm</location>
    </subcellularLocation>
    <text evidence="10">Associated with the membrane possibly through PlsY.</text>
</comment>
<name>A0A5M6ZNA7_9PROT</name>
<evidence type="ECO:0000256" key="3">
    <source>
        <dbReference type="ARBA" id="ARBA00022516"/>
    </source>
</evidence>
<keyword evidence="4 10" id="KW-0808">Transferase</keyword>
<evidence type="ECO:0000256" key="10">
    <source>
        <dbReference type="HAMAP-Rule" id="MF_00019"/>
    </source>
</evidence>
<dbReference type="HAMAP" id="MF_00019">
    <property type="entry name" value="PlsX"/>
    <property type="match status" value="1"/>
</dbReference>
<keyword evidence="7 10" id="KW-1208">Phospholipid metabolism</keyword>
<comment type="function">
    <text evidence="10">Catalyzes the reversible formation of acyl-phosphate (acyl-PO(4)) from acyl-[acyl-carrier-protein] (acyl-ACP). This enzyme utilizes acyl-ACP as fatty acyl donor, but not acyl-CoA.</text>
</comment>
<comment type="similarity">
    <text evidence="10">Belongs to the PlsX family.</text>
</comment>
<dbReference type="SUPFAM" id="SSF53659">
    <property type="entry name" value="Isocitrate/Isopropylmalate dehydrogenase-like"/>
    <property type="match status" value="1"/>
</dbReference>
<sequence length="357" mass="37193">MTTGLVLSLDAMGGDHAPQSVVDGAALFLKGRRRHVRLLFHGDEALLAPLVARHPGLSAVSEIRHTDSEVDMSAKPSEAVRRSRGSSMWNAVHAIKDGEAQVAVSAGNTGALMAISKVILRMKPGVHRPAIAASWPAPSGYSTVLDVGANVDCTPAMLVEFAVLGEAFHRALRGVERPTVGLLNVGQEELKGSQVIRDADALVRAAGLDMAYRGFIEGDDISAGTTHVVVTDGFTGNVALKTAEGTARLVANWMRSAMTGSLLAKAGAALLSLGALKELRARMDPRNVNGGVFLGLNGVVVKSHGGTDAQGFATSLRIALEMADSAFLSEIETNLARLAAIQDNPDAGAGEPQKESA</sequence>
<evidence type="ECO:0000256" key="8">
    <source>
        <dbReference type="ARBA" id="ARBA00024069"/>
    </source>
</evidence>
<dbReference type="GO" id="GO:0005737">
    <property type="term" value="C:cytoplasm"/>
    <property type="evidence" value="ECO:0007669"/>
    <property type="project" value="UniProtKB-SubCell"/>
</dbReference>
<dbReference type="InterPro" id="IPR003664">
    <property type="entry name" value="FA_synthesis"/>
</dbReference>
<keyword evidence="12" id="KW-1185">Reference proteome</keyword>
<dbReference type="Proteomes" id="UP000325122">
    <property type="component" value="Unassembled WGS sequence"/>
</dbReference>
<comment type="pathway">
    <text evidence="10">Lipid metabolism; phospholipid metabolism.</text>
</comment>
<evidence type="ECO:0000256" key="6">
    <source>
        <dbReference type="ARBA" id="ARBA00023209"/>
    </source>
</evidence>
<dbReference type="InterPro" id="IPR012281">
    <property type="entry name" value="Phospholipid_synth_PlsX-like"/>
</dbReference>
<keyword evidence="3 10" id="KW-0444">Lipid biosynthesis</keyword>
<evidence type="ECO:0000256" key="4">
    <source>
        <dbReference type="ARBA" id="ARBA00022679"/>
    </source>
</evidence>
<dbReference type="NCBIfam" id="TIGR00182">
    <property type="entry name" value="plsX"/>
    <property type="match status" value="1"/>
</dbReference>
<comment type="subunit">
    <text evidence="9 10">Homodimer. Probably interacts with PlsY.</text>
</comment>
<evidence type="ECO:0000256" key="7">
    <source>
        <dbReference type="ARBA" id="ARBA00023264"/>
    </source>
</evidence>
<gene>
    <name evidence="10 11" type="primary">plsX</name>
    <name evidence="11" type="ORF">F1654_01620</name>
</gene>
<dbReference type="GO" id="GO:0006633">
    <property type="term" value="P:fatty acid biosynthetic process"/>
    <property type="evidence" value="ECO:0007669"/>
    <property type="project" value="UniProtKB-UniRule"/>
</dbReference>
<keyword evidence="5 10" id="KW-0443">Lipid metabolism</keyword>
<dbReference type="GO" id="GO:0043811">
    <property type="term" value="F:phosphate:acyl-[acyl carrier protein] acyltransferase activity"/>
    <property type="evidence" value="ECO:0007669"/>
    <property type="project" value="UniProtKB-UniRule"/>
</dbReference>
<dbReference type="UniPathway" id="UPA00085"/>
<accession>A0A5M6ZNA7</accession>
<dbReference type="EMBL" id="VWOJ01000001">
    <property type="protein sequence ID" value="KAA5804728.1"/>
    <property type="molecule type" value="Genomic_DNA"/>
</dbReference>
<comment type="caution">
    <text evidence="11">The sequence shown here is derived from an EMBL/GenBank/DDBJ whole genome shotgun (WGS) entry which is preliminary data.</text>
</comment>
<evidence type="ECO:0000256" key="5">
    <source>
        <dbReference type="ARBA" id="ARBA00023098"/>
    </source>
</evidence>
<comment type="catalytic activity">
    <reaction evidence="1 10">
        <text>a fatty acyl-[ACP] + phosphate = an acyl phosphate + holo-[ACP]</text>
        <dbReference type="Rhea" id="RHEA:42292"/>
        <dbReference type="Rhea" id="RHEA-COMP:9685"/>
        <dbReference type="Rhea" id="RHEA-COMP:14125"/>
        <dbReference type="ChEBI" id="CHEBI:43474"/>
        <dbReference type="ChEBI" id="CHEBI:59918"/>
        <dbReference type="ChEBI" id="CHEBI:64479"/>
        <dbReference type="ChEBI" id="CHEBI:138651"/>
        <dbReference type="EC" id="2.3.1.274"/>
    </reaction>
</comment>
<dbReference type="GO" id="GO:0008654">
    <property type="term" value="P:phospholipid biosynthetic process"/>
    <property type="evidence" value="ECO:0007669"/>
    <property type="project" value="UniProtKB-KW"/>
</dbReference>
<dbReference type="PIRSF" id="PIRSF002465">
    <property type="entry name" value="Phsphlp_syn_PlsX"/>
    <property type="match status" value="1"/>
</dbReference>
<dbReference type="EC" id="2.3.1.274" evidence="8 10"/>